<evidence type="ECO:0000313" key="9">
    <source>
        <dbReference type="Proteomes" id="UP001189429"/>
    </source>
</evidence>
<evidence type="ECO:0000256" key="4">
    <source>
        <dbReference type="ARBA" id="ARBA00022989"/>
    </source>
</evidence>
<evidence type="ECO:0000256" key="2">
    <source>
        <dbReference type="ARBA" id="ARBA00022692"/>
    </source>
</evidence>
<reference evidence="8" key="1">
    <citation type="submission" date="2023-10" db="EMBL/GenBank/DDBJ databases">
        <authorList>
            <person name="Chen Y."/>
            <person name="Shah S."/>
            <person name="Dougan E. K."/>
            <person name="Thang M."/>
            <person name="Chan C."/>
        </authorList>
    </citation>
    <scope>NUCLEOTIDE SEQUENCE [LARGE SCALE GENOMIC DNA]</scope>
</reference>
<evidence type="ECO:0000256" key="5">
    <source>
        <dbReference type="ARBA" id="ARBA00023136"/>
    </source>
</evidence>
<evidence type="ECO:0000259" key="7">
    <source>
        <dbReference type="Pfam" id="PF06814"/>
    </source>
</evidence>
<feature type="transmembrane region" description="Helical" evidence="6">
    <location>
        <begin position="123"/>
        <end position="143"/>
    </location>
</feature>
<feature type="transmembrane region" description="Helical" evidence="6">
    <location>
        <begin position="6"/>
        <end position="32"/>
    </location>
</feature>
<feature type="transmembrane region" description="Helical" evidence="6">
    <location>
        <begin position="74"/>
        <end position="102"/>
    </location>
</feature>
<comment type="caution">
    <text evidence="8">The sequence shown here is derived from an EMBL/GenBank/DDBJ whole genome shotgun (WGS) entry which is preliminary data.</text>
</comment>
<evidence type="ECO:0000313" key="8">
    <source>
        <dbReference type="EMBL" id="CAK0879964.1"/>
    </source>
</evidence>
<dbReference type="InterPro" id="IPR053937">
    <property type="entry name" value="GOST_TM"/>
</dbReference>
<dbReference type="InterPro" id="IPR009637">
    <property type="entry name" value="GPR107/GPR108-like"/>
</dbReference>
<dbReference type="PANTHER" id="PTHR21229:SF1">
    <property type="entry name" value="GH17801P"/>
    <property type="match status" value="1"/>
</dbReference>
<proteinExistence type="predicted"/>
<keyword evidence="2 6" id="KW-0812">Transmembrane</keyword>
<feature type="transmembrane region" description="Helical" evidence="6">
    <location>
        <begin position="44"/>
        <end position="62"/>
    </location>
</feature>
<dbReference type="Pfam" id="PF06814">
    <property type="entry name" value="GOST_TM"/>
    <property type="match status" value="1"/>
</dbReference>
<keyword evidence="9" id="KW-1185">Reference proteome</keyword>
<evidence type="ECO:0000256" key="6">
    <source>
        <dbReference type="SAM" id="Phobius"/>
    </source>
</evidence>
<feature type="domain" description="GOST seven transmembrane" evidence="7">
    <location>
        <begin position="1"/>
        <end position="184"/>
    </location>
</feature>
<keyword evidence="3" id="KW-0732">Signal</keyword>
<keyword evidence="4 6" id="KW-1133">Transmembrane helix</keyword>
<keyword evidence="5 6" id="KW-0472">Membrane</keyword>
<gene>
    <name evidence="8" type="ORF">PCOR1329_LOCUS63247</name>
</gene>
<protein>
    <recommendedName>
        <fullName evidence="7">GOST seven transmembrane domain-containing protein</fullName>
    </recommendedName>
</protein>
<dbReference type="PANTHER" id="PTHR21229">
    <property type="entry name" value="LUNG SEVEN TRANSMEMBRANE RECEPTOR"/>
    <property type="match status" value="1"/>
</dbReference>
<comment type="subcellular location">
    <subcellularLocation>
        <location evidence="1">Membrane</location>
        <topology evidence="1">Multi-pass membrane protein</topology>
    </subcellularLocation>
</comment>
<evidence type="ECO:0000256" key="1">
    <source>
        <dbReference type="ARBA" id="ARBA00004141"/>
    </source>
</evidence>
<feature type="transmembrane region" description="Helical" evidence="6">
    <location>
        <begin position="163"/>
        <end position="180"/>
    </location>
</feature>
<dbReference type="EMBL" id="CAUYUJ010018024">
    <property type="protein sequence ID" value="CAK0879964.1"/>
    <property type="molecule type" value="Genomic_DNA"/>
</dbReference>
<sequence length="427" mass="48085">GVRPKWIFIFAILFTVVKSTFSYMLVLVASLGWGVTRPFLDHQVILKLQVLCLLYIVLDFIRESVLSFRHSYSLSLTFVLLCLLPVSLLNGAIFYWVFTALSSLMETLRERRQTEKLVLFQRLWKILIAALTLATCTLLFQIFNISRSITSRWKYQWLLTDGITHALFLFVLAAMMYLWAPHKYSQRFAYSHQLDGTDENTAGQGSGIWADEFGLEEDQDDRDDGESFWATTRRDAEDAEGFAERAVKARADVIGIAGGAAVVFSSAEVHRVLDVCHKACGEGVDVSCVPSCQDEVLACGTPSQRNAPCEKKAVDKAANFRATWEKEHPHSFMKVATSVLRKKVETGCEDACGPYADSHCFTECETMMFRCMCMEEDVDAKKSVCEQCESEVFGMCQSCACADPVQARPWPRIGVRTERGHSWCPIS</sequence>
<evidence type="ECO:0000256" key="3">
    <source>
        <dbReference type="ARBA" id="ARBA00022729"/>
    </source>
</evidence>
<accession>A0ABN9W3V0</accession>
<feature type="non-terminal residue" evidence="8">
    <location>
        <position position="1"/>
    </location>
</feature>
<dbReference type="Proteomes" id="UP001189429">
    <property type="component" value="Unassembled WGS sequence"/>
</dbReference>
<organism evidence="8 9">
    <name type="scientific">Prorocentrum cordatum</name>
    <dbReference type="NCBI Taxonomy" id="2364126"/>
    <lineage>
        <taxon>Eukaryota</taxon>
        <taxon>Sar</taxon>
        <taxon>Alveolata</taxon>
        <taxon>Dinophyceae</taxon>
        <taxon>Prorocentrales</taxon>
        <taxon>Prorocentraceae</taxon>
        <taxon>Prorocentrum</taxon>
    </lineage>
</organism>
<name>A0ABN9W3V0_9DINO</name>